<evidence type="ECO:0000256" key="3">
    <source>
        <dbReference type="ARBA" id="ARBA00022679"/>
    </source>
</evidence>
<dbReference type="InterPro" id="IPR007634">
    <property type="entry name" value="RNA_pol_sigma_54_DNA-bd"/>
</dbReference>
<protein>
    <recommendedName>
        <fullName evidence="13">RNA polymerase sigma-54 factor</fullName>
    </recommendedName>
</protein>
<dbReference type="NCBIfam" id="TIGR02395">
    <property type="entry name" value="rpoN_sigma"/>
    <property type="match status" value="1"/>
</dbReference>
<comment type="similarity">
    <text evidence="1">Belongs to the sigma-54 factor family.</text>
</comment>
<dbReference type="PIRSF" id="PIRSF000774">
    <property type="entry name" value="RpoN"/>
    <property type="match status" value="1"/>
</dbReference>
<dbReference type="PROSITE" id="PS50044">
    <property type="entry name" value="SIGMA54_3"/>
    <property type="match status" value="1"/>
</dbReference>
<dbReference type="GO" id="GO:0016779">
    <property type="term" value="F:nucleotidyltransferase activity"/>
    <property type="evidence" value="ECO:0007669"/>
    <property type="project" value="UniProtKB-KW"/>
</dbReference>
<evidence type="ECO:0000313" key="11">
    <source>
        <dbReference type="EMBL" id="KSV60492.1"/>
    </source>
</evidence>
<dbReference type="Gene3D" id="1.10.10.60">
    <property type="entry name" value="Homeodomain-like"/>
    <property type="match status" value="1"/>
</dbReference>
<dbReference type="GO" id="GO:0016987">
    <property type="term" value="F:sigma factor activity"/>
    <property type="evidence" value="ECO:0007669"/>
    <property type="project" value="UniProtKB-KW"/>
</dbReference>
<dbReference type="Pfam" id="PF04963">
    <property type="entry name" value="Sigma54_CBD"/>
    <property type="match status" value="1"/>
</dbReference>
<keyword evidence="5" id="KW-0805">Transcription regulation</keyword>
<evidence type="ECO:0000256" key="2">
    <source>
        <dbReference type="ARBA" id="ARBA00022478"/>
    </source>
</evidence>
<accession>A0A0V8QJ13</accession>
<dbReference type="OrthoDB" id="9814402at2"/>
<dbReference type="Proteomes" id="UP000054874">
    <property type="component" value="Unassembled WGS sequence"/>
</dbReference>
<proteinExistence type="inferred from homology"/>
<evidence type="ECO:0000256" key="1">
    <source>
        <dbReference type="ARBA" id="ARBA00008798"/>
    </source>
</evidence>
<dbReference type="GO" id="GO:0006352">
    <property type="term" value="P:DNA-templated transcription initiation"/>
    <property type="evidence" value="ECO:0007669"/>
    <property type="project" value="InterPro"/>
</dbReference>
<feature type="domain" description="RNA polymerase sigma factor 54 core-binding" evidence="10">
    <location>
        <begin position="68"/>
        <end position="254"/>
    </location>
</feature>
<keyword evidence="6" id="KW-0731">Sigma factor</keyword>
<evidence type="ECO:0000256" key="7">
    <source>
        <dbReference type="ARBA" id="ARBA00023125"/>
    </source>
</evidence>
<dbReference type="PANTHER" id="PTHR32248">
    <property type="entry name" value="RNA POLYMERASE SIGMA-54 FACTOR"/>
    <property type="match status" value="1"/>
</dbReference>
<keyword evidence="2" id="KW-0240">DNA-directed RNA polymerase</keyword>
<dbReference type="Pfam" id="PF04552">
    <property type="entry name" value="Sigma54_DBD"/>
    <property type="match status" value="1"/>
</dbReference>
<evidence type="ECO:0000313" key="12">
    <source>
        <dbReference type="Proteomes" id="UP000054874"/>
    </source>
</evidence>
<feature type="domain" description="RNA polymerase sigma factor 54 DNA-binding" evidence="9">
    <location>
        <begin position="268"/>
        <end position="427"/>
    </location>
</feature>
<gene>
    <name evidence="11" type="ORF">ASU35_16680</name>
</gene>
<dbReference type="PANTHER" id="PTHR32248:SF4">
    <property type="entry name" value="RNA POLYMERASE SIGMA-54 FACTOR"/>
    <property type="match status" value="1"/>
</dbReference>
<dbReference type="AlphaFoldDB" id="A0A0V8QJ13"/>
<dbReference type="PRINTS" id="PR00045">
    <property type="entry name" value="SIGMA54FCT"/>
</dbReference>
<keyword evidence="7" id="KW-0238">DNA-binding</keyword>
<reference evidence="11 12" key="1">
    <citation type="submission" date="2015-11" db="EMBL/GenBank/DDBJ databases">
        <title>Butyribacter intestini gen. nov., sp. nov., a butyric acid-producing bacterium of the family Lachnospiraceae isolated from the human faeces.</title>
        <authorList>
            <person name="Zou Y."/>
            <person name="Xue W."/>
            <person name="Luo G."/>
            <person name="Lv M."/>
        </authorList>
    </citation>
    <scope>NUCLEOTIDE SEQUENCE [LARGE SCALE GENOMIC DNA]</scope>
    <source>
        <strain evidence="11 12">ACET-33324</strain>
    </source>
</reference>
<dbReference type="InterPro" id="IPR007046">
    <property type="entry name" value="RNA_pol_sigma_54_core-bd"/>
</dbReference>
<evidence type="ECO:0000259" key="10">
    <source>
        <dbReference type="Pfam" id="PF04963"/>
    </source>
</evidence>
<sequence>MIDELRLEQQQQLSQQQIQSLQLLAMDNIELEGFLQNEHLENPLLEYSSQGTSLRKGEVDAFWNRDIRESAAEENKIKPYLQEQLPMEKFTQKEWELFEFLIDCLDEHGFFKGNIEEIAKMNHVSCQSVEKCLEELRLLEPVGIFAENLQECLLRQLAVLGISNPDLEKIIKEHLEDVAEGKISSISRELKLSTLQVRKYIAMIEHLNPCPMAGFSTGETKYIVPDMIAVQGESGWEILLNDSWLGDYGLNDYYIHMMKETKDAELYEYFRKKLERARFIVNSIEQRRKTLLMIGKTLLEHQKGYFEGKEPLRPMTMTALAKELGINSSTVSRAIKGKYIQAPRGTLELKSLFSAGVHQNGEEKGEAVTANKIKNQIFKLIKAEDKRKPYSDTKLVQLLQQENIQISRRAVAKYREEMGIRGSFERKEE</sequence>
<dbReference type="InterPro" id="IPR038709">
    <property type="entry name" value="RpoN_core-bd_sf"/>
</dbReference>
<name>A0A0V8QJ13_9FIRM</name>
<evidence type="ECO:0000259" key="9">
    <source>
        <dbReference type="Pfam" id="PF04552"/>
    </source>
</evidence>
<keyword evidence="4" id="KW-0548">Nucleotidyltransferase</keyword>
<dbReference type="RefSeq" id="WP_058351326.1">
    <property type="nucleotide sequence ID" value="NZ_CABMMD010000005.1"/>
</dbReference>
<dbReference type="Pfam" id="PF00309">
    <property type="entry name" value="Sigma54_AID"/>
    <property type="match status" value="1"/>
</dbReference>
<dbReference type="InterPro" id="IPR000394">
    <property type="entry name" value="RNA_pol_sigma_54"/>
</dbReference>
<dbReference type="STRING" id="290052.ASU35_16680"/>
<evidence type="ECO:0000256" key="6">
    <source>
        <dbReference type="ARBA" id="ARBA00023082"/>
    </source>
</evidence>
<keyword evidence="12" id="KW-1185">Reference proteome</keyword>
<dbReference type="GO" id="GO:0001216">
    <property type="term" value="F:DNA-binding transcription activator activity"/>
    <property type="evidence" value="ECO:0007669"/>
    <property type="project" value="InterPro"/>
</dbReference>
<organism evidence="11 12">
    <name type="scientific">Acetivibrio ethanolgignens</name>
    <dbReference type="NCBI Taxonomy" id="290052"/>
    <lineage>
        <taxon>Bacteria</taxon>
        <taxon>Bacillati</taxon>
        <taxon>Bacillota</taxon>
        <taxon>Clostridia</taxon>
        <taxon>Eubacteriales</taxon>
        <taxon>Oscillospiraceae</taxon>
        <taxon>Acetivibrio</taxon>
    </lineage>
</organism>
<keyword evidence="3" id="KW-0808">Transferase</keyword>
<comment type="caution">
    <text evidence="11">The sequence shown here is derived from an EMBL/GenBank/DDBJ whole genome shotgun (WGS) entry which is preliminary data.</text>
</comment>
<evidence type="ECO:0000256" key="5">
    <source>
        <dbReference type="ARBA" id="ARBA00023015"/>
    </source>
</evidence>
<dbReference type="GO" id="GO:0000428">
    <property type="term" value="C:DNA-directed RNA polymerase complex"/>
    <property type="evidence" value="ECO:0007669"/>
    <property type="project" value="UniProtKB-KW"/>
</dbReference>
<dbReference type="GO" id="GO:0003677">
    <property type="term" value="F:DNA binding"/>
    <property type="evidence" value="ECO:0007669"/>
    <property type="project" value="UniProtKB-KW"/>
</dbReference>
<dbReference type="EMBL" id="LNAM01000005">
    <property type="protein sequence ID" value="KSV60492.1"/>
    <property type="molecule type" value="Genomic_DNA"/>
</dbReference>
<dbReference type="Gene3D" id="1.10.10.1330">
    <property type="entry name" value="RNA polymerase sigma-54 factor, core-binding domain"/>
    <property type="match status" value="1"/>
</dbReference>
<evidence type="ECO:0008006" key="13">
    <source>
        <dbReference type="Google" id="ProtNLM"/>
    </source>
</evidence>
<evidence type="ECO:0000256" key="8">
    <source>
        <dbReference type="ARBA" id="ARBA00023163"/>
    </source>
</evidence>
<keyword evidence="8" id="KW-0804">Transcription</keyword>
<evidence type="ECO:0000256" key="4">
    <source>
        <dbReference type="ARBA" id="ARBA00022695"/>
    </source>
</evidence>